<dbReference type="PANTHER" id="PTHR33507">
    <property type="entry name" value="INNER MEMBRANE PROTEIN YBBJ"/>
    <property type="match status" value="1"/>
</dbReference>
<feature type="domain" description="NfeD-like C-terminal" evidence="6">
    <location>
        <begin position="91"/>
        <end position="147"/>
    </location>
</feature>
<name>A0A3G3IH99_9ARCH</name>
<feature type="transmembrane region" description="Helical" evidence="5">
    <location>
        <begin position="6"/>
        <end position="22"/>
    </location>
</feature>
<feature type="transmembrane region" description="Helical" evidence="5">
    <location>
        <begin position="53"/>
        <end position="76"/>
    </location>
</feature>
<dbReference type="EMBL" id="CP017686">
    <property type="protein sequence ID" value="AYQ55109.1"/>
    <property type="molecule type" value="Genomic_DNA"/>
</dbReference>
<feature type="transmembrane region" description="Helical" evidence="5">
    <location>
        <begin position="29"/>
        <end position="47"/>
    </location>
</feature>
<proteinExistence type="predicted"/>
<evidence type="ECO:0000313" key="7">
    <source>
        <dbReference type="EMBL" id="AYQ55109.1"/>
    </source>
</evidence>
<protein>
    <recommendedName>
        <fullName evidence="6">NfeD-like C-terminal domain-containing protein</fullName>
    </recommendedName>
</protein>
<dbReference type="InterPro" id="IPR012340">
    <property type="entry name" value="NA-bd_OB-fold"/>
</dbReference>
<dbReference type="Proteomes" id="UP000273278">
    <property type="component" value="Chromosome"/>
</dbReference>
<evidence type="ECO:0000259" key="6">
    <source>
        <dbReference type="Pfam" id="PF01957"/>
    </source>
</evidence>
<dbReference type="AlphaFoldDB" id="A0A3G3IH99"/>
<evidence type="ECO:0000256" key="3">
    <source>
        <dbReference type="ARBA" id="ARBA00022989"/>
    </source>
</evidence>
<accession>A0A3G3IH99</accession>
<gene>
    <name evidence="7" type="ORF">BKD89_04735</name>
</gene>
<dbReference type="GO" id="GO:0005886">
    <property type="term" value="C:plasma membrane"/>
    <property type="evidence" value="ECO:0007669"/>
    <property type="project" value="TreeGrafter"/>
</dbReference>
<keyword evidence="2 5" id="KW-0812">Transmembrane</keyword>
<evidence type="ECO:0000256" key="5">
    <source>
        <dbReference type="SAM" id="Phobius"/>
    </source>
</evidence>
<dbReference type="Gene3D" id="2.40.50.140">
    <property type="entry name" value="Nucleic acid-binding proteins"/>
    <property type="match status" value="1"/>
</dbReference>
<evidence type="ECO:0000256" key="1">
    <source>
        <dbReference type="ARBA" id="ARBA00004141"/>
    </source>
</evidence>
<evidence type="ECO:0000256" key="2">
    <source>
        <dbReference type="ARBA" id="ARBA00022692"/>
    </source>
</evidence>
<evidence type="ECO:0000256" key="4">
    <source>
        <dbReference type="ARBA" id="ARBA00023136"/>
    </source>
</evidence>
<dbReference type="InterPro" id="IPR002810">
    <property type="entry name" value="NfeD-like_C"/>
</dbReference>
<keyword evidence="3 5" id="KW-1133">Transmembrane helix</keyword>
<sequence>MSMEVATVAIVVMILGLVVLTVEAFFPGGYLLIPGAILVIVGAYGYAAPDNFYTMWTPVVAIISAVPVTAATVFLYKRLGSPEVPSTTVSDSLIGKEGTVVVGISPGNIKGKVKIGSDTWSAEADEDIPAGTAVVVDHSEGVHVHVVRK</sequence>
<dbReference type="PANTHER" id="PTHR33507:SF3">
    <property type="entry name" value="INNER MEMBRANE PROTEIN YBBJ"/>
    <property type="match status" value="1"/>
</dbReference>
<keyword evidence="4 5" id="KW-0472">Membrane</keyword>
<dbReference type="InterPro" id="IPR052165">
    <property type="entry name" value="Membrane_assoc_protease"/>
</dbReference>
<reference evidence="7 8" key="1">
    <citation type="submission" date="2016-10" db="EMBL/GenBank/DDBJ databases">
        <title>Complete genome of the TMA-utilizing, human hosted archaeon Methanomethylophilus alvus Gen. nov, sp. nov., strain Mx-05, derived from a pure culture.</title>
        <authorList>
            <person name="Brugere J.-F."/>
            <person name="Ben Hania W."/>
            <person name="Chaudhary P.P."/>
            <person name="Gaci N."/>
            <person name="Borrel G."/>
            <person name="Cao Van Tuat L."/>
            <person name="Fardeau M.-L."/>
            <person name="Harris H.M.B."/>
            <person name="O'Toole P.W."/>
            <person name="Ollivier B."/>
        </authorList>
    </citation>
    <scope>NUCLEOTIDE SEQUENCE [LARGE SCALE GENOMIC DNA]</scope>
    <source>
        <strain evidence="7 8">Mx-05</strain>
    </source>
</reference>
<dbReference type="Pfam" id="PF01957">
    <property type="entry name" value="NfeD"/>
    <property type="match status" value="1"/>
</dbReference>
<evidence type="ECO:0000313" key="8">
    <source>
        <dbReference type="Proteomes" id="UP000273278"/>
    </source>
</evidence>
<organism evidence="7 8">
    <name type="scientific">Methanomethylophilus alvi</name>
    <dbReference type="NCBI Taxonomy" id="1291540"/>
    <lineage>
        <taxon>Archaea</taxon>
        <taxon>Methanobacteriati</taxon>
        <taxon>Thermoplasmatota</taxon>
        <taxon>Thermoplasmata</taxon>
        <taxon>Methanomassiliicoccales</taxon>
        <taxon>Methanomethylophilaceae</taxon>
        <taxon>Methanomethylophilus</taxon>
    </lineage>
</organism>
<dbReference type="SUPFAM" id="SSF141322">
    <property type="entry name" value="NfeD domain-like"/>
    <property type="match status" value="1"/>
</dbReference>
<comment type="subcellular location">
    <subcellularLocation>
        <location evidence="1">Membrane</location>
        <topology evidence="1">Multi-pass membrane protein</topology>
    </subcellularLocation>
</comment>